<dbReference type="Gene3D" id="1.25.40.10">
    <property type="entry name" value="Tetratricopeptide repeat domain"/>
    <property type="match status" value="4"/>
</dbReference>
<sequence>MTEEEEYKKSQNEVESCMRGSGKSREMDGGGVKSNSVLGSGWNGLALGIVSTLWPDEGVEQWNAVGKESSLHLFNSLIFAYASSRQPHLSFLLFATQTSLLPPNRLTFQFLLKASSKSKSLLQASQIHCISTKLGFGSHVFVQNGLLHCYIMCGLFKDARRVFDVMPERDVASFNCMIHGYAESGDMDSASGVFRSAPSPNVVTWTAMVAGYARRGDVHIARRFFEEMPHRDVVSWNAMMSAYVQNRRPVVALGLFRRMQLENLAPSSTSTTIVGLLLACTGARALDQGKWVHAYLNKKRIRLNSYLGSALIDMYCKCGAAELGFQVFAGLVEKNLGVWNAMINGLAINGYSERALELFDEMRMGATVLPDEVTFVGVFLACSHAGFVEEGRRHFHCTVKECGVRLVLEHYSCMVDLLARCGFLKEAEDIVRCMPIRPDDVVWRALLGGCMVHKDVELAERVVLEIDARCSGDYVLLSNLYASVERWNEVERVRRFMKDKRIEKTPGCSSVEIESDSRVHLKR</sequence>
<dbReference type="AlphaFoldDB" id="A0AAV9CVQ9"/>
<dbReference type="NCBIfam" id="TIGR00756">
    <property type="entry name" value="PPR"/>
    <property type="match status" value="5"/>
</dbReference>
<protein>
    <submittedName>
        <fullName evidence="4">Pentatricopeptide repeat-containing protein</fullName>
    </submittedName>
</protein>
<evidence type="ECO:0000313" key="5">
    <source>
        <dbReference type="Proteomes" id="UP001180020"/>
    </source>
</evidence>
<dbReference type="Pfam" id="PF12854">
    <property type="entry name" value="PPR_1"/>
    <property type="match status" value="1"/>
</dbReference>
<reference evidence="4" key="1">
    <citation type="journal article" date="2023" name="Nat. Commun.">
        <title>Diploid and tetraploid genomes of Acorus and the evolution of monocots.</title>
        <authorList>
            <person name="Ma L."/>
            <person name="Liu K.W."/>
            <person name="Li Z."/>
            <person name="Hsiao Y.Y."/>
            <person name="Qi Y."/>
            <person name="Fu T."/>
            <person name="Tang G.D."/>
            <person name="Zhang D."/>
            <person name="Sun W.H."/>
            <person name="Liu D.K."/>
            <person name="Li Y."/>
            <person name="Chen G.Z."/>
            <person name="Liu X.D."/>
            <person name="Liao X.Y."/>
            <person name="Jiang Y.T."/>
            <person name="Yu X."/>
            <person name="Hao Y."/>
            <person name="Huang J."/>
            <person name="Zhao X.W."/>
            <person name="Ke S."/>
            <person name="Chen Y.Y."/>
            <person name="Wu W.L."/>
            <person name="Hsu J.L."/>
            <person name="Lin Y.F."/>
            <person name="Huang M.D."/>
            <person name="Li C.Y."/>
            <person name="Huang L."/>
            <person name="Wang Z.W."/>
            <person name="Zhao X."/>
            <person name="Zhong W.Y."/>
            <person name="Peng D.H."/>
            <person name="Ahmad S."/>
            <person name="Lan S."/>
            <person name="Zhang J.S."/>
            <person name="Tsai W.C."/>
            <person name="Van de Peer Y."/>
            <person name="Liu Z.J."/>
        </authorList>
    </citation>
    <scope>NUCLEOTIDE SEQUENCE</scope>
    <source>
        <strain evidence="4">CP</strain>
    </source>
</reference>
<dbReference type="Pfam" id="PF20431">
    <property type="entry name" value="E_motif"/>
    <property type="match status" value="1"/>
</dbReference>
<dbReference type="Pfam" id="PF01535">
    <property type="entry name" value="PPR"/>
    <property type="match status" value="4"/>
</dbReference>
<keyword evidence="1" id="KW-0677">Repeat</keyword>
<dbReference type="PANTHER" id="PTHR47926">
    <property type="entry name" value="PENTATRICOPEPTIDE REPEAT-CONTAINING PROTEIN"/>
    <property type="match status" value="1"/>
</dbReference>
<dbReference type="Proteomes" id="UP001180020">
    <property type="component" value="Unassembled WGS sequence"/>
</dbReference>
<dbReference type="InterPro" id="IPR011990">
    <property type="entry name" value="TPR-like_helical_dom_sf"/>
</dbReference>
<dbReference type="GO" id="GO:0009451">
    <property type="term" value="P:RNA modification"/>
    <property type="evidence" value="ECO:0007669"/>
    <property type="project" value="InterPro"/>
</dbReference>
<evidence type="ECO:0000256" key="1">
    <source>
        <dbReference type="ARBA" id="ARBA00022737"/>
    </source>
</evidence>
<evidence type="ECO:0000256" key="3">
    <source>
        <dbReference type="SAM" id="MobiDB-lite"/>
    </source>
</evidence>
<keyword evidence="5" id="KW-1185">Reference proteome</keyword>
<dbReference type="InterPro" id="IPR046960">
    <property type="entry name" value="PPR_At4g14850-like_plant"/>
</dbReference>
<dbReference type="InterPro" id="IPR002885">
    <property type="entry name" value="PPR_rpt"/>
</dbReference>
<dbReference type="PANTHER" id="PTHR47926:SF436">
    <property type="entry name" value="PENTATRICOPEPTIDE REPEAT-CONTAINING PROTEIN ELI1, CHLOROPLASTIC-LIKE ISOFORM X2"/>
    <property type="match status" value="1"/>
</dbReference>
<evidence type="ECO:0000313" key="4">
    <source>
        <dbReference type="EMBL" id="KAK1292118.1"/>
    </source>
</evidence>
<dbReference type="GO" id="GO:0003723">
    <property type="term" value="F:RNA binding"/>
    <property type="evidence" value="ECO:0007669"/>
    <property type="project" value="InterPro"/>
</dbReference>
<feature type="compositionally biased region" description="Basic and acidic residues" evidence="3">
    <location>
        <begin position="1"/>
        <end position="12"/>
    </location>
</feature>
<feature type="repeat" description="PPR" evidence="2">
    <location>
        <begin position="335"/>
        <end position="369"/>
    </location>
</feature>
<evidence type="ECO:0000256" key="2">
    <source>
        <dbReference type="PROSITE-ProRule" id="PRU00708"/>
    </source>
</evidence>
<reference evidence="4" key="2">
    <citation type="submission" date="2023-06" db="EMBL/GenBank/DDBJ databases">
        <authorList>
            <person name="Ma L."/>
            <person name="Liu K.-W."/>
            <person name="Li Z."/>
            <person name="Hsiao Y.-Y."/>
            <person name="Qi Y."/>
            <person name="Fu T."/>
            <person name="Tang G."/>
            <person name="Zhang D."/>
            <person name="Sun W.-H."/>
            <person name="Liu D.-K."/>
            <person name="Li Y."/>
            <person name="Chen G.-Z."/>
            <person name="Liu X.-D."/>
            <person name="Liao X.-Y."/>
            <person name="Jiang Y.-T."/>
            <person name="Yu X."/>
            <person name="Hao Y."/>
            <person name="Huang J."/>
            <person name="Zhao X.-W."/>
            <person name="Ke S."/>
            <person name="Chen Y.-Y."/>
            <person name="Wu W.-L."/>
            <person name="Hsu J.-L."/>
            <person name="Lin Y.-F."/>
            <person name="Huang M.-D."/>
            <person name="Li C.-Y."/>
            <person name="Huang L."/>
            <person name="Wang Z.-W."/>
            <person name="Zhao X."/>
            <person name="Zhong W.-Y."/>
            <person name="Peng D.-H."/>
            <person name="Ahmad S."/>
            <person name="Lan S."/>
            <person name="Zhang J.-S."/>
            <person name="Tsai W.-C."/>
            <person name="Van De Peer Y."/>
            <person name="Liu Z.-J."/>
        </authorList>
    </citation>
    <scope>NUCLEOTIDE SEQUENCE</scope>
    <source>
        <strain evidence="4">CP</strain>
        <tissue evidence="4">Leaves</tissue>
    </source>
</reference>
<name>A0AAV9CVQ9_ACOCL</name>
<comment type="caution">
    <text evidence="4">The sequence shown here is derived from an EMBL/GenBank/DDBJ whole genome shotgun (WGS) entry which is preliminary data.</text>
</comment>
<organism evidence="4 5">
    <name type="scientific">Acorus calamus</name>
    <name type="common">Sweet flag</name>
    <dbReference type="NCBI Taxonomy" id="4465"/>
    <lineage>
        <taxon>Eukaryota</taxon>
        <taxon>Viridiplantae</taxon>
        <taxon>Streptophyta</taxon>
        <taxon>Embryophyta</taxon>
        <taxon>Tracheophyta</taxon>
        <taxon>Spermatophyta</taxon>
        <taxon>Magnoliopsida</taxon>
        <taxon>Liliopsida</taxon>
        <taxon>Acoraceae</taxon>
        <taxon>Acorus</taxon>
    </lineage>
</organism>
<dbReference type="FunFam" id="1.25.40.10:FF:000184">
    <property type="entry name" value="Pentatricopeptide repeat-containing protein, chloroplastic"/>
    <property type="match status" value="1"/>
</dbReference>
<feature type="repeat" description="PPR" evidence="2">
    <location>
        <begin position="232"/>
        <end position="266"/>
    </location>
</feature>
<dbReference type="Pfam" id="PF13041">
    <property type="entry name" value="PPR_2"/>
    <property type="match status" value="2"/>
</dbReference>
<accession>A0AAV9CVQ9</accession>
<feature type="repeat" description="PPR" evidence="2">
    <location>
        <begin position="201"/>
        <end position="231"/>
    </location>
</feature>
<dbReference type="PROSITE" id="PS51375">
    <property type="entry name" value="PPR"/>
    <property type="match status" value="3"/>
</dbReference>
<feature type="region of interest" description="Disordered" evidence="3">
    <location>
        <begin position="1"/>
        <end position="30"/>
    </location>
</feature>
<dbReference type="EMBL" id="JAUJYO010000017">
    <property type="protein sequence ID" value="KAK1292118.1"/>
    <property type="molecule type" value="Genomic_DNA"/>
</dbReference>
<dbReference type="InterPro" id="IPR046848">
    <property type="entry name" value="E_motif"/>
</dbReference>
<gene>
    <name evidence="4" type="primary">PCMP-H51</name>
    <name evidence="4" type="ORF">QJS10_CPB17g01464</name>
</gene>
<proteinExistence type="predicted"/>